<dbReference type="AlphaFoldDB" id="A0A9N7N8T4"/>
<keyword evidence="7" id="KW-0479">Metal-binding</keyword>
<comment type="caution">
    <text evidence="13">The sequence shown here is derived from an EMBL/GenBank/DDBJ whole genome shotgun (WGS) entry which is preliminary data.</text>
</comment>
<comment type="similarity">
    <text evidence="4">Belongs to the RBR family. Ariadne subfamily.</text>
</comment>
<evidence type="ECO:0000313" key="14">
    <source>
        <dbReference type="Proteomes" id="UP001153555"/>
    </source>
</evidence>
<dbReference type="InterPro" id="IPR031127">
    <property type="entry name" value="E3_UB_ligase_RBR"/>
</dbReference>
<accession>A0A9N7N8T4</accession>
<keyword evidence="8" id="KW-0677">Repeat</keyword>
<evidence type="ECO:0000256" key="4">
    <source>
        <dbReference type="ARBA" id="ARBA00005884"/>
    </source>
</evidence>
<dbReference type="EC" id="2.3.2.31" evidence="5"/>
<dbReference type="Pfam" id="PF22605">
    <property type="entry name" value="IBR_2"/>
    <property type="match status" value="1"/>
</dbReference>
<proteinExistence type="inferred from homology"/>
<sequence>MKWCPGPGCDYVVEFVGSGRGSYEAVCDCGYKLCFKCGDESHSPIDCEAVTKWAEKNCCEAENTHWILAYTKPCPMCRRAIEKNQGCNHMTCREPCRFQFCWLCLKPWREHCSASCNMYINTSNENPEEQKRKRAKTYLEMYAHYYERFDSNDKSRKRALSDLKIASVDHLDRLMSTQGETKAQLKFVVDAWEQVVECRRVLKWSYAYGYYLAESGSRKLQLFGHIQGEAESALERLHGCVEKELGEYLSVGCRVEGFQGYRTRLGDLTVVTKKYFENLVRALENDLSEVVHV</sequence>
<evidence type="ECO:0000259" key="12">
    <source>
        <dbReference type="PROSITE" id="PS51873"/>
    </source>
</evidence>
<dbReference type="Proteomes" id="UP001153555">
    <property type="component" value="Unassembled WGS sequence"/>
</dbReference>
<evidence type="ECO:0000256" key="6">
    <source>
        <dbReference type="ARBA" id="ARBA00022679"/>
    </source>
</evidence>
<dbReference type="GO" id="GO:0008270">
    <property type="term" value="F:zinc ion binding"/>
    <property type="evidence" value="ECO:0007669"/>
    <property type="project" value="UniProtKB-KW"/>
</dbReference>
<dbReference type="InterPro" id="IPR054694">
    <property type="entry name" value="Parkin-like_IBR"/>
</dbReference>
<dbReference type="InterPro" id="IPR044066">
    <property type="entry name" value="TRIAD_supradom"/>
</dbReference>
<gene>
    <name evidence="13" type="ORF">SHERM_24848</name>
</gene>
<keyword evidence="10" id="KW-0833">Ubl conjugation pathway</keyword>
<reference evidence="13" key="1">
    <citation type="submission" date="2019-12" db="EMBL/GenBank/DDBJ databases">
        <authorList>
            <person name="Scholes J."/>
        </authorList>
    </citation>
    <scope>NUCLEOTIDE SEQUENCE</scope>
</reference>
<keyword evidence="11" id="KW-0862">Zinc</keyword>
<keyword evidence="6" id="KW-0808">Transferase</keyword>
<dbReference type="Pfam" id="PF19422">
    <property type="entry name" value="Ariadne"/>
    <property type="match status" value="1"/>
</dbReference>
<keyword evidence="9" id="KW-0863">Zinc-finger</keyword>
<comment type="cofactor">
    <cofactor evidence="2">
        <name>Zn(2+)</name>
        <dbReference type="ChEBI" id="CHEBI:29105"/>
    </cofactor>
</comment>
<evidence type="ECO:0000256" key="11">
    <source>
        <dbReference type="ARBA" id="ARBA00022833"/>
    </source>
</evidence>
<evidence type="ECO:0000256" key="5">
    <source>
        <dbReference type="ARBA" id="ARBA00012251"/>
    </source>
</evidence>
<protein>
    <recommendedName>
        <fullName evidence="5">RBR-type E3 ubiquitin transferase</fullName>
        <ecNumber evidence="5">2.3.2.31</ecNumber>
    </recommendedName>
</protein>
<dbReference type="EMBL" id="CACSLK010027773">
    <property type="protein sequence ID" value="CAA0829267.1"/>
    <property type="molecule type" value="Genomic_DNA"/>
</dbReference>
<dbReference type="FunFam" id="1.20.120.1750:FF:000027">
    <property type="entry name" value="RBR-type E3 ubiquitin transferase"/>
    <property type="match status" value="1"/>
</dbReference>
<dbReference type="InterPro" id="IPR002867">
    <property type="entry name" value="IBR_dom"/>
</dbReference>
<keyword evidence="14" id="KW-1185">Reference proteome</keyword>
<comment type="pathway">
    <text evidence="3">Protein modification; protein ubiquitination.</text>
</comment>
<name>A0A9N7N8T4_STRHE</name>
<dbReference type="GO" id="GO:0016567">
    <property type="term" value="P:protein ubiquitination"/>
    <property type="evidence" value="ECO:0007669"/>
    <property type="project" value="InterPro"/>
</dbReference>
<dbReference type="CDD" id="cd20346">
    <property type="entry name" value="BRcat_RBR_ANKIB1"/>
    <property type="match status" value="1"/>
</dbReference>
<evidence type="ECO:0000313" key="13">
    <source>
        <dbReference type="EMBL" id="CAA0829267.1"/>
    </source>
</evidence>
<dbReference type="SUPFAM" id="SSF57850">
    <property type="entry name" value="RING/U-box"/>
    <property type="match status" value="2"/>
</dbReference>
<evidence type="ECO:0000256" key="10">
    <source>
        <dbReference type="ARBA" id="ARBA00022786"/>
    </source>
</evidence>
<evidence type="ECO:0000256" key="2">
    <source>
        <dbReference type="ARBA" id="ARBA00001947"/>
    </source>
</evidence>
<comment type="catalytic activity">
    <reaction evidence="1">
        <text>[E2 ubiquitin-conjugating enzyme]-S-ubiquitinyl-L-cysteine + [acceptor protein]-L-lysine = [E2 ubiquitin-conjugating enzyme]-L-cysteine + [acceptor protein]-N(6)-ubiquitinyl-L-lysine.</text>
        <dbReference type="EC" id="2.3.2.31"/>
    </reaction>
</comment>
<dbReference type="PANTHER" id="PTHR11685">
    <property type="entry name" value="RBR FAMILY RING FINGER AND IBR DOMAIN-CONTAINING"/>
    <property type="match status" value="1"/>
</dbReference>
<feature type="domain" description="RING-type" evidence="12">
    <location>
        <begin position="1"/>
        <end position="120"/>
    </location>
</feature>
<dbReference type="SMART" id="SM00647">
    <property type="entry name" value="IBR"/>
    <property type="match status" value="2"/>
</dbReference>
<dbReference type="Pfam" id="PF01485">
    <property type="entry name" value="IBR"/>
    <property type="match status" value="1"/>
</dbReference>
<dbReference type="InterPro" id="IPR045840">
    <property type="entry name" value="Ariadne"/>
</dbReference>
<dbReference type="Gene3D" id="1.20.120.1750">
    <property type="match status" value="1"/>
</dbReference>
<evidence type="ECO:0000256" key="7">
    <source>
        <dbReference type="ARBA" id="ARBA00022723"/>
    </source>
</evidence>
<evidence type="ECO:0000256" key="8">
    <source>
        <dbReference type="ARBA" id="ARBA00022737"/>
    </source>
</evidence>
<evidence type="ECO:0000256" key="9">
    <source>
        <dbReference type="ARBA" id="ARBA00022771"/>
    </source>
</evidence>
<evidence type="ECO:0000256" key="3">
    <source>
        <dbReference type="ARBA" id="ARBA00004906"/>
    </source>
</evidence>
<dbReference type="GO" id="GO:0061630">
    <property type="term" value="F:ubiquitin protein ligase activity"/>
    <property type="evidence" value="ECO:0007669"/>
    <property type="project" value="UniProtKB-EC"/>
</dbReference>
<dbReference type="PROSITE" id="PS51873">
    <property type="entry name" value="TRIAD"/>
    <property type="match status" value="1"/>
</dbReference>
<dbReference type="OrthoDB" id="875030at2759"/>
<organism evidence="13 14">
    <name type="scientific">Striga hermonthica</name>
    <name type="common">Purple witchweed</name>
    <name type="synonym">Buchnera hermonthica</name>
    <dbReference type="NCBI Taxonomy" id="68872"/>
    <lineage>
        <taxon>Eukaryota</taxon>
        <taxon>Viridiplantae</taxon>
        <taxon>Streptophyta</taxon>
        <taxon>Embryophyta</taxon>
        <taxon>Tracheophyta</taxon>
        <taxon>Spermatophyta</taxon>
        <taxon>Magnoliopsida</taxon>
        <taxon>eudicotyledons</taxon>
        <taxon>Gunneridae</taxon>
        <taxon>Pentapetalae</taxon>
        <taxon>asterids</taxon>
        <taxon>lamiids</taxon>
        <taxon>Lamiales</taxon>
        <taxon>Orobanchaceae</taxon>
        <taxon>Buchnereae</taxon>
        <taxon>Striga</taxon>
    </lineage>
</organism>
<evidence type="ECO:0000256" key="1">
    <source>
        <dbReference type="ARBA" id="ARBA00001798"/>
    </source>
</evidence>